<gene>
    <name evidence="1" type="ORF">METZ01_LOCUS13130</name>
</gene>
<name>A0A381P039_9ZZZZ</name>
<accession>A0A381P039</accession>
<proteinExistence type="predicted"/>
<dbReference type="EMBL" id="UINC01000732">
    <property type="protein sequence ID" value="SUZ60276.1"/>
    <property type="molecule type" value="Genomic_DNA"/>
</dbReference>
<protein>
    <submittedName>
        <fullName evidence="1">Uncharacterized protein</fullName>
    </submittedName>
</protein>
<organism evidence="1">
    <name type="scientific">marine metagenome</name>
    <dbReference type="NCBI Taxonomy" id="408172"/>
    <lineage>
        <taxon>unclassified sequences</taxon>
        <taxon>metagenomes</taxon>
        <taxon>ecological metagenomes</taxon>
    </lineage>
</organism>
<reference evidence="1" key="1">
    <citation type="submission" date="2018-05" db="EMBL/GenBank/DDBJ databases">
        <authorList>
            <person name="Lanie J.A."/>
            <person name="Ng W.-L."/>
            <person name="Kazmierczak K.M."/>
            <person name="Andrzejewski T.M."/>
            <person name="Davidsen T.M."/>
            <person name="Wayne K.J."/>
            <person name="Tettelin H."/>
            <person name="Glass J.I."/>
            <person name="Rusch D."/>
            <person name="Podicherti R."/>
            <person name="Tsui H.-C.T."/>
            <person name="Winkler M.E."/>
        </authorList>
    </citation>
    <scope>NUCLEOTIDE SEQUENCE</scope>
</reference>
<evidence type="ECO:0000313" key="1">
    <source>
        <dbReference type="EMBL" id="SUZ60276.1"/>
    </source>
</evidence>
<dbReference type="AlphaFoldDB" id="A0A381P039"/>
<sequence>MGHSIEVGDLLRATLEQTEEKPLPLLRQQFELPLHAFKHHQIGLTDHSLHGLVEIQSGIHQRGPTARVY</sequence>